<evidence type="ECO:0008006" key="5">
    <source>
        <dbReference type="Google" id="ProtNLM"/>
    </source>
</evidence>
<keyword evidence="2" id="KW-0472">Membrane</keyword>
<keyword evidence="2" id="KW-0812">Transmembrane</keyword>
<gene>
    <name evidence="3" type="ORF">RIMI_LOCUS2226478</name>
</gene>
<dbReference type="EMBL" id="CAUEEQ010003060">
    <property type="protein sequence ID" value="CAJ0924254.1"/>
    <property type="molecule type" value="Genomic_DNA"/>
</dbReference>
<evidence type="ECO:0000256" key="1">
    <source>
        <dbReference type="SAM" id="MobiDB-lite"/>
    </source>
</evidence>
<feature type="compositionally biased region" description="Polar residues" evidence="1">
    <location>
        <begin position="178"/>
        <end position="192"/>
    </location>
</feature>
<keyword evidence="4" id="KW-1185">Reference proteome</keyword>
<accession>A0ABN9KXS1</accession>
<dbReference type="Proteomes" id="UP001176940">
    <property type="component" value="Unassembled WGS sequence"/>
</dbReference>
<feature type="compositionally biased region" description="Low complexity" evidence="1">
    <location>
        <begin position="128"/>
        <end position="148"/>
    </location>
</feature>
<feature type="region of interest" description="Disordered" evidence="1">
    <location>
        <begin position="313"/>
        <end position="348"/>
    </location>
</feature>
<feature type="compositionally biased region" description="Polar residues" evidence="1">
    <location>
        <begin position="250"/>
        <end position="259"/>
    </location>
</feature>
<feature type="compositionally biased region" description="Basic and acidic residues" evidence="1">
    <location>
        <begin position="326"/>
        <end position="342"/>
    </location>
</feature>
<feature type="region of interest" description="Disordered" evidence="1">
    <location>
        <begin position="160"/>
        <end position="216"/>
    </location>
</feature>
<feature type="region of interest" description="Disordered" evidence="1">
    <location>
        <begin position="85"/>
        <end position="148"/>
    </location>
</feature>
<organism evidence="3 4">
    <name type="scientific">Ranitomeya imitator</name>
    <name type="common">mimic poison frog</name>
    <dbReference type="NCBI Taxonomy" id="111125"/>
    <lineage>
        <taxon>Eukaryota</taxon>
        <taxon>Metazoa</taxon>
        <taxon>Chordata</taxon>
        <taxon>Craniata</taxon>
        <taxon>Vertebrata</taxon>
        <taxon>Euteleostomi</taxon>
        <taxon>Amphibia</taxon>
        <taxon>Batrachia</taxon>
        <taxon>Anura</taxon>
        <taxon>Neobatrachia</taxon>
        <taxon>Hyloidea</taxon>
        <taxon>Dendrobatidae</taxon>
        <taxon>Dendrobatinae</taxon>
        <taxon>Ranitomeya</taxon>
    </lineage>
</organism>
<evidence type="ECO:0000256" key="2">
    <source>
        <dbReference type="SAM" id="Phobius"/>
    </source>
</evidence>
<evidence type="ECO:0000313" key="3">
    <source>
        <dbReference type="EMBL" id="CAJ0924254.1"/>
    </source>
</evidence>
<keyword evidence="2" id="KW-1133">Transmembrane helix</keyword>
<comment type="caution">
    <text evidence="3">The sequence shown here is derived from an EMBL/GenBank/DDBJ whole genome shotgun (WGS) entry which is preliminary data.</text>
</comment>
<feature type="transmembrane region" description="Helical" evidence="2">
    <location>
        <begin position="221"/>
        <end position="243"/>
    </location>
</feature>
<proteinExistence type="predicted"/>
<protein>
    <recommendedName>
        <fullName evidence="5">Leukosialin</fullName>
    </recommendedName>
</protein>
<reference evidence="3" key="1">
    <citation type="submission" date="2023-07" db="EMBL/GenBank/DDBJ databases">
        <authorList>
            <person name="Stuckert A."/>
        </authorList>
    </citation>
    <scope>NUCLEOTIDE SEQUENCE</scope>
</reference>
<name>A0ABN9KXS1_9NEOB</name>
<sequence>MYQIGRKLLNLVAQEQPAPFRYHNSGFPKKQKRIEHIGNPTMEGVLVKIMLLLLLGTCSSSQDPTVNMVEKNNEKYFTTIGPVYDASRDDATSNKKVSGEIETSTAELPMFRASTEESGVTPEQEMRSAGGTSVEGASTSSSSEPSSTFFRLRPVIELHSPPTDLSVTSHEGNKTDGQETTPSHPNYETLGTSKPVDSKKTSSPMSPPPKGKSKDSEVKTIILIAVCMVILVLILIAVIVVLVRNKRRSGSQSFHTQSRSSKRENVWAGQVPDLGDGKMTERPVGTENGAAGNKPEKEQEMITFISEKKNDSVEALNEMNNGAAQEEQKPLLEDGPQEKDETAATLNV</sequence>
<feature type="region of interest" description="Disordered" evidence="1">
    <location>
        <begin position="249"/>
        <end position="298"/>
    </location>
</feature>
<evidence type="ECO:0000313" key="4">
    <source>
        <dbReference type="Proteomes" id="UP001176940"/>
    </source>
</evidence>
<feature type="compositionally biased region" description="Basic and acidic residues" evidence="1">
    <location>
        <begin position="86"/>
        <end position="99"/>
    </location>
</feature>